<dbReference type="Pfam" id="PF08386">
    <property type="entry name" value="Abhydrolase_4"/>
    <property type="match status" value="1"/>
</dbReference>
<comment type="caution">
    <text evidence="3">The sequence shown here is derived from an EMBL/GenBank/DDBJ whole genome shotgun (WGS) entry which is preliminary data.</text>
</comment>
<accession>A0A8J3UNC6</accession>
<dbReference type="PANTHER" id="PTHR43433">
    <property type="entry name" value="HYDROLASE, ALPHA/BETA FOLD FAMILY PROTEIN"/>
    <property type="match status" value="1"/>
</dbReference>
<reference evidence="3" key="1">
    <citation type="submission" date="2021-01" db="EMBL/GenBank/DDBJ databases">
        <title>Whole genome shotgun sequence of Planotetraspora silvatica NBRC 100141.</title>
        <authorList>
            <person name="Komaki H."/>
            <person name="Tamura T."/>
        </authorList>
    </citation>
    <scope>NUCLEOTIDE SEQUENCE</scope>
    <source>
        <strain evidence="3">NBRC 100141</strain>
    </source>
</reference>
<feature type="domain" description="AB hydrolase-1" evidence="1">
    <location>
        <begin position="43"/>
        <end position="147"/>
    </location>
</feature>
<dbReference type="Gene3D" id="3.40.50.1820">
    <property type="entry name" value="alpha/beta hydrolase"/>
    <property type="match status" value="1"/>
</dbReference>
<dbReference type="RefSeq" id="WP_239095193.1">
    <property type="nucleotide sequence ID" value="NZ_BAAAKY010000051.1"/>
</dbReference>
<evidence type="ECO:0000313" key="4">
    <source>
        <dbReference type="Proteomes" id="UP000644610"/>
    </source>
</evidence>
<dbReference type="InterPro" id="IPR000073">
    <property type="entry name" value="AB_hydrolase_1"/>
</dbReference>
<dbReference type="Proteomes" id="UP000644610">
    <property type="component" value="Unassembled WGS sequence"/>
</dbReference>
<dbReference type="InterPro" id="IPR013595">
    <property type="entry name" value="Pept_S33_TAP-like_C"/>
</dbReference>
<dbReference type="AlphaFoldDB" id="A0A8J3UNC6"/>
<dbReference type="PANTHER" id="PTHR43433:SF1">
    <property type="entry name" value="BLL5160 PROTEIN"/>
    <property type="match status" value="1"/>
</dbReference>
<gene>
    <name evidence="3" type="primary">ycgS</name>
    <name evidence="3" type="ORF">Psi02_55430</name>
</gene>
<organism evidence="3 4">
    <name type="scientific">Planotetraspora silvatica</name>
    <dbReference type="NCBI Taxonomy" id="234614"/>
    <lineage>
        <taxon>Bacteria</taxon>
        <taxon>Bacillati</taxon>
        <taxon>Actinomycetota</taxon>
        <taxon>Actinomycetes</taxon>
        <taxon>Streptosporangiales</taxon>
        <taxon>Streptosporangiaceae</taxon>
        <taxon>Planotetraspora</taxon>
    </lineage>
</organism>
<evidence type="ECO:0000313" key="3">
    <source>
        <dbReference type="EMBL" id="GII49119.1"/>
    </source>
</evidence>
<dbReference type="InterPro" id="IPR029058">
    <property type="entry name" value="AB_hydrolase_fold"/>
</dbReference>
<name>A0A8J3UNC6_9ACTN</name>
<evidence type="ECO:0000259" key="2">
    <source>
        <dbReference type="Pfam" id="PF08386"/>
    </source>
</evidence>
<sequence>MYSFDGADEMPGSSSVIAVNRPTALADLTAGPVEYRLEQRDGPAVVVFHGGHMRAGLAIGEDVFADLGYSVLVPSRPGYGRTPLRTATSMSSFADVTNELCRHLGIDQVAAVVGTSAGGRSAVTMAARYPELVRRLILESAVSFLPWPDSRTRIGASVIFTAATERMTWGLVRTLMRVAPSTGLRLLLRDLSTRPVSQVLAALHTADRGALIALFSHMRSGRGFLNDLLHTPDPSSHVTQPALVIASRDDGAVPFAHAESLCDGLADAELVVSQALSHFIWFSDDYPSITAKIRDFLAT</sequence>
<feature type="domain" description="Peptidase S33 tripeptidyl aminopeptidase-like C-terminal" evidence="2">
    <location>
        <begin position="236"/>
        <end position="299"/>
    </location>
</feature>
<dbReference type="PRINTS" id="PR00111">
    <property type="entry name" value="ABHYDROLASE"/>
</dbReference>
<protein>
    <submittedName>
        <fullName evidence="3">Putative hydrolase YcgS</fullName>
    </submittedName>
</protein>
<evidence type="ECO:0000259" key="1">
    <source>
        <dbReference type="Pfam" id="PF00561"/>
    </source>
</evidence>
<dbReference type="Pfam" id="PF00561">
    <property type="entry name" value="Abhydrolase_1"/>
    <property type="match status" value="1"/>
</dbReference>
<keyword evidence="4" id="KW-1185">Reference proteome</keyword>
<dbReference type="GO" id="GO:0016787">
    <property type="term" value="F:hydrolase activity"/>
    <property type="evidence" value="ECO:0007669"/>
    <property type="project" value="UniProtKB-KW"/>
</dbReference>
<keyword evidence="3" id="KW-0378">Hydrolase</keyword>
<proteinExistence type="predicted"/>
<dbReference type="SUPFAM" id="SSF53474">
    <property type="entry name" value="alpha/beta-Hydrolases"/>
    <property type="match status" value="1"/>
</dbReference>
<dbReference type="InterPro" id="IPR050471">
    <property type="entry name" value="AB_hydrolase"/>
</dbReference>
<dbReference type="EMBL" id="BOOQ01000038">
    <property type="protein sequence ID" value="GII49119.1"/>
    <property type="molecule type" value="Genomic_DNA"/>
</dbReference>